<proteinExistence type="predicted"/>
<comment type="caution">
    <text evidence="3">The sequence shown here is derived from an EMBL/GenBank/DDBJ whole genome shotgun (WGS) entry which is preliminary data.</text>
</comment>
<evidence type="ECO:0000313" key="4">
    <source>
        <dbReference type="Proteomes" id="UP000317494"/>
    </source>
</evidence>
<sequence>MFGMNRPTEQENTIYLSETNTYLCGLLKGFNIIYRQITEIPVNTIDQMVSVARLLLHKYVRAHEGYKMLFAQSLTGFLWVLYEKNQVRDIWSSLAYELVMLTCNDSLTEGTPDVQVSGRATYIQLWRNIFEKTCIKLLPDLEDSETSEEYDERITALTLRFHETLYDEVMNVILRIPHQFNLKLHRIPDELDDVVIPVDEATANEQQFNASDITHLVAINPQDYSALVAFVDFTEAFLTSIQVKLFEKWVCNAGEAWISMSRRHPLISGFHRLFGLCLRLVNKLNYFHNLLKPGLEGQPHNGTEEELVDEAGLSQRICYAAFTRHIHNLLLDTQLYKDELLASCLQAILHAPRELTSVSSFLNPLRTALRFGLNFHPLANLAIDVLEIWIDTMPSDVVKAVLPDLLPALHDYLTAPTTEVEIQETRTPATKLGKSQYGTKHQRKKWTARFVSEADADSAAVFRALQLRVVRVLGKTGRDAVLVLGSRVDTYKKALRWESVPKLIFDLPYQDVKLPIICDDLLSRIVELAEVASDRKTKMASCELIHSLVTFLIGKTNLVGDKTKGTYFVLWSKIFPIMLVLSVDVDRAVRELIRPLSLQITRWITRFKTNECPEAEAVLSACFDGSASPDGQRRDFATTALVVFFEWSIKHTRENQEVLNAQPFFARMYDFLRDSNMAKRIGSAVLFNKIYRHFQRESSLVDRYTLELLYYFLQTLRLMDTEASSRPILESIGYLRKIILLNYELLRCGNDTRNPVPSLETTDLQSMVGWLFKQAGSQEIVFAHNCLELYLSLVRNIAKGPKEWLERMQKSNANYLLEIFEPPSIHMPEQQRDWTPWSRQIIATLNGYTFLQVHSILTPIEILQQPGTAFVKSLLDFMTHASKPSRNPAQYEILRATGIVSLFTFIEMVCNNASETVLGLVDLVLSAPAFYSLVASTIFFPRQVGFSPLSPAENLPLVMTGILRVIASIRPVYSRVLDKLRDSFCDSMGTPYITP</sequence>
<gene>
    <name evidence="3" type="ORF">SeMB42_g07197</name>
</gene>
<evidence type="ECO:0000259" key="1">
    <source>
        <dbReference type="Pfam" id="PF20500"/>
    </source>
</evidence>
<dbReference type="Proteomes" id="UP000317494">
    <property type="component" value="Unassembled WGS sequence"/>
</dbReference>
<keyword evidence="4" id="KW-1185">Reference proteome</keyword>
<dbReference type="Pfam" id="PF20502">
    <property type="entry name" value="DNAPKcs_CC1-2"/>
    <property type="match status" value="1"/>
</dbReference>
<dbReference type="EMBL" id="QEAN01000475">
    <property type="protein sequence ID" value="TPX35376.1"/>
    <property type="molecule type" value="Genomic_DNA"/>
</dbReference>
<evidence type="ECO:0000259" key="2">
    <source>
        <dbReference type="Pfam" id="PF20502"/>
    </source>
</evidence>
<dbReference type="InterPro" id="IPR046803">
    <property type="entry name" value="DNAPKcs_CC1-2"/>
</dbReference>
<reference evidence="3 4" key="1">
    <citation type="journal article" date="2019" name="Sci. Rep.">
        <title>Comparative genomics of chytrid fungi reveal insights into the obligate biotrophic and pathogenic lifestyle of Synchytrium endobioticum.</title>
        <authorList>
            <person name="van de Vossenberg B.T.L.H."/>
            <person name="Warris S."/>
            <person name="Nguyen H.D.T."/>
            <person name="van Gent-Pelzer M.P.E."/>
            <person name="Joly D.L."/>
            <person name="van de Geest H.C."/>
            <person name="Bonants P.J.M."/>
            <person name="Smith D.S."/>
            <person name="Levesque C.A."/>
            <person name="van der Lee T.A.J."/>
        </authorList>
    </citation>
    <scope>NUCLEOTIDE SEQUENCE [LARGE SCALE GENOMIC DNA]</scope>
    <source>
        <strain evidence="3 4">MB42</strain>
    </source>
</reference>
<dbReference type="Pfam" id="PF20500">
    <property type="entry name" value="DNA-PKcs_N"/>
    <property type="match status" value="1"/>
</dbReference>
<protein>
    <submittedName>
        <fullName evidence="3">Uncharacterized protein</fullName>
    </submittedName>
</protein>
<dbReference type="AlphaFoldDB" id="A0A507CBJ7"/>
<name>A0A507CBJ7_9FUNG</name>
<dbReference type="InterPro" id="IPR046804">
    <property type="entry name" value="DNA-PKcs_N"/>
</dbReference>
<organism evidence="3 4">
    <name type="scientific">Synchytrium endobioticum</name>
    <dbReference type="NCBI Taxonomy" id="286115"/>
    <lineage>
        <taxon>Eukaryota</taxon>
        <taxon>Fungi</taxon>
        <taxon>Fungi incertae sedis</taxon>
        <taxon>Chytridiomycota</taxon>
        <taxon>Chytridiomycota incertae sedis</taxon>
        <taxon>Chytridiomycetes</taxon>
        <taxon>Synchytriales</taxon>
        <taxon>Synchytriaceae</taxon>
        <taxon>Synchytrium</taxon>
    </lineage>
</organism>
<dbReference type="InterPro" id="IPR016024">
    <property type="entry name" value="ARM-type_fold"/>
</dbReference>
<dbReference type="STRING" id="286115.A0A507CBJ7"/>
<evidence type="ECO:0000313" key="3">
    <source>
        <dbReference type="EMBL" id="TPX35376.1"/>
    </source>
</evidence>
<accession>A0A507CBJ7</accession>
<feature type="domain" description="DNA-dependent protein kinase catalytic subunit CC1/2" evidence="2">
    <location>
        <begin position="570"/>
        <end position="822"/>
    </location>
</feature>
<feature type="domain" description="DNA-PKcs N-terminal" evidence="1">
    <location>
        <begin position="113"/>
        <end position="475"/>
    </location>
</feature>
<dbReference type="SUPFAM" id="SSF48371">
    <property type="entry name" value="ARM repeat"/>
    <property type="match status" value="1"/>
</dbReference>
<dbReference type="VEuPathDB" id="FungiDB:SeMB42_g07197"/>